<keyword evidence="1" id="KW-0472">Membrane</keyword>
<dbReference type="AlphaFoldDB" id="A0A3A8EE51"/>
<protein>
    <submittedName>
        <fullName evidence="2">Uncharacterized protein</fullName>
    </submittedName>
</protein>
<keyword evidence="3" id="KW-1185">Reference proteome</keyword>
<accession>A0A3A8EE51</accession>
<feature type="transmembrane region" description="Helical" evidence="1">
    <location>
        <begin position="323"/>
        <end position="346"/>
    </location>
</feature>
<keyword evidence="1" id="KW-1133">Transmembrane helix</keyword>
<keyword evidence="1" id="KW-0812">Transmembrane</keyword>
<dbReference type="RefSeq" id="WP_120401568.1">
    <property type="nucleotide sequence ID" value="NZ_RAXV01000005.1"/>
</dbReference>
<dbReference type="OrthoDB" id="6050524at2"/>
<comment type="caution">
    <text evidence="2">The sequence shown here is derived from an EMBL/GenBank/DDBJ whole genome shotgun (WGS) entry which is preliminary data.</text>
</comment>
<feature type="transmembrane region" description="Helical" evidence="1">
    <location>
        <begin position="61"/>
        <end position="81"/>
    </location>
</feature>
<evidence type="ECO:0000313" key="2">
    <source>
        <dbReference type="EMBL" id="RKG33232.1"/>
    </source>
</evidence>
<feature type="transmembrane region" description="Helical" evidence="1">
    <location>
        <begin position="274"/>
        <end position="293"/>
    </location>
</feature>
<dbReference type="EMBL" id="RAXV01000005">
    <property type="protein sequence ID" value="RKG33232.1"/>
    <property type="molecule type" value="Genomic_DNA"/>
</dbReference>
<sequence length="363" mass="43509">MLYHKLYGVTVKYPKTQNKDQSKSYLIENLPKAEPIDYGYIRDLNNDYVEFYDKSFYGRGGIVGIGLICSFFILMPLTYVVPDLFINFLEDGFFMLIVSVFILIGGWVFIIWFSGFKNFISFRQFPIRFNRTLKKVYFPKIDDQEFVVDWDDLIVAVEKINIKSDIEYHEIKFKFKENIEQPFYFVRNVSDEKDLLKFSSCWQFVVNYMEGEEYKNIKKKNYYSKVFGIFKKSWYTFFDNDYIFKENNSDSKYQYVIDEVGSLKRNKIIDYARSFFLFYYIISLLGNLFIHLFNRNYFFKLDDRGANQVEGISLNSNKFGFTHYLICILCAYIGLLCFTSFVELIAQTRGRGFDNYLKFWNFF</sequence>
<gene>
    <name evidence="2" type="ORF">D7V32_03665</name>
</gene>
<organism evidence="2 3">
    <name type="scientific">Acinetobacter tianfuensis</name>
    <dbReference type="NCBI Taxonomy" id="2419603"/>
    <lineage>
        <taxon>Bacteria</taxon>
        <taxon>Pseudomonadati</taxon>
        <taxon>Pseudomonadota</taxon>
        <taxon>Gammaproteobacteria</taxon>
        <taxon>Moraxellales</taxon>
        <taxon>Moraxellaceae</taxon>
        <taxon>Acinetobacter</taxon>
    </lineage>
</organism>
<evidence type="ECO:0000313" key="3">
    <source>
        <dbReference type="Proteomes" id="UP000282388"/>
    </source>
</evidence>
<name>A0A3A8EE51_9GAMM</name>
<proteinExistence type="predicted"/>
<feature type="transmembrane region" description="Helical" evidence="1">
    <location>
        <begin position="93"/>
        <end position="113"/>
    </location>
</feature>
<dbReference type="Proteomes" id="UP000282388">
    <property type="component" value="Unassembled WGS sequence"/>
</dbReference>
<reference evidence="2 3" key="1">
    <citation type="submission" date="2018-09" db="EMBL/GenBank/DDBJ databases">
        <title>The draft genome of Acinetobacter spp. strains.</title>
        <authorList>
            <person name="Qin J."/>
            <person name="Feng Y."/>
            <person name="Zong Z."/>
        </authorList>
    </citation>
    <scope>NUCLEOTIDE SEQUENCE [LARGE SCALE GENOMIC DNA]</scope>
    <source>
        <strain evidence="2 3">WCHAc060012</strain>
    </source>
</reference>
<evidence type="ECO:0000256" key="1">
    <source>
        <dbReference type="SAM" id="Phobius"/>
    </source>
</evidence>